<dbReference type="STRING" id="177199.A0A420XWA9"/>
<reference evidence="1 2" key="1">
    <citation type="submission" date="2018-08" db="EMBL/GenBank/DDBJ databases">
        <title>Draft genome of the lignicolous fungus Coniochaeta pulveracea.</title>
        <authorList>
            <person name="Borstlap C.J."/>
            <person name="De Witt R.N."/>
            <person name="Botha A."/>
            <person name="Volschenk H."/>
        </authorList>
    </citation>
    <scope>NUCLEOTIDE SEQUENCE [LARGE SCALE GENOMIC DNA]</scope>
    <source>
        <strain evidence="1 2">CAB683</strain>
    </source>
</reference>
<sequence length="266" mass="29979">MPDFLMAKDFMLARTNTTHCGQQSSLGSCLFTPEDGPTKRTRQVFMPILAATCVSALARLRQKVKDQKQTLQPSPCDQGEHPEIVVCLAALDILDDIAAETFGSTGSRRKASKTKTPPLVVQSRLSRVSPWLRDYLSRVTMATHTNPTRRTITAFINRVPAEYLRLLQPILDLIPSTAAGELLMQLNGTQRLVLDIFAHWLVLAMLLDGVWWIGGIGRWELGKIVESVGERGWYKDEEGKEENDDIWWPASMYRIAKELKVRSLDE</sequence>
<name>A0A420XWA9_9PEZI</name>
<gene>
    <name evidence="1" type="ORF">DL546_001003</name>
</gene>
<keyword evidence="2" id="KW-1185">Reference proteome</keyword>
<comment type="caution">
    <text evidence="1">The sequence shown here is derived from an EMBL/GenBank/DDBJ whole genome shotgun (WGS) entry which is preliminary data.</text>
</comment>
<evidence type="ECO:0000313" key="2">
    <source>
        <dbReference type="Proteomes" id="UP000275385"/>
    </source>
</evidence>
<proteinExistence type="predicted"/>
<dbReference type="AlphaFoldDB" id="A0A420XWA9"/>
<dbReference type="EMBL" id="QVQW01000129">
    <property type="protein sequence ID" value="RKU39973.1"/>
    <property type="molecule type" value="Genomic_DNA"/>
</dbReference>
<organism evidence="1 2">
    <name type="scientific">Coniochaeta pulveracea</name>
    <dbReference type="NCBI Taxonomy" id="177199"/>
    <lineage>
        <taxon>Eukaryota</taxon>
        <taxon>Fungi</taxon>
        <taxon>Dikarya</taxon>
        <taxon>Ascomycota</taxon>
        <taxon>Pezizomycotina</taxon>
        <taxon>Sordariomycetes</taxon>
        <taxon>Sordariomycetidae</taxon>
        <taxon>Coniochaetales</taxon>
        <taxon>Coniochaetaceae</taxon>
        <taxon>Coniochaeta</taxon>
    </lineage>
</organism>
<accession>A0A420XWA9</accession>
<dbReference type="OrthoDB" id="5295362at2759"/>
<protein>
    <submittedName>
        <fullName evidence="1">Uncharacterized protein</fullName>
    </submittedName>
</protein>
<dbReference type="Proteomes" id="UP000275385">
    <property type="component" value="Unassembled WGS sequence"/>
</dbReference>
<evidence type="ECO:0000313" key="1">
    <source>
        <dbReference type="EMBL" id="RKU39973.1"/>
    </source>
</evidence>